<organism evidence="1">
    <name type="scientific">Siphoviridae sp. ctGN02</name>
    <dbReference type="NCBI Taxonomy" id="2825411"/>
    <lineage>
        <taxon>Viruses</taxon>
        <taxon>Duplodnaviria</taxon>
        <taxon>Heunggongvirae</taxon>
        <taxon>Uroviricota</taxon>
        <taxon>Caudoviricetes</taxon>
    </lineage>
</organism>
<sequence>MNDEQNPFDVMVDLGQDKIKLLIATLSDNHEKVDDVTFQVIDTVNVLLDQQADMLDEQWRRGSK</sequence>
<evidence type="ECO:0000313" key="1">
    <source>
        <dbReference type="EMBL" id="DAE06756.1"/>
    </source>
</evidence>
<protein>
    <submittedName>
        <fullName evidence="1">Uncharacterized protein</fullName>
    </submittedName>
</protein>
<reference evidence="1" key="1">
    <citation type="journal article" date="2021" name="Proc. Natl. Acad. Sci. U.S.A.">
        <title>A Catalog of Tens of Thousands of Viruses from Human Metagenomes Reveals Hidden Associations with Chronic Diseases.</title>
        <authorList>
            <person name="Tisza M.J."/>
            <person name="Buck C.B."/>
        </authorList>
    </citation>
    <scope>NUCLEOTIDE SEQUENCE</scope>
    <source>
        <strain evidence="1">CtGN02</strain>
    </source>
</reference>
<name>A0A8S5PKQ2_9CAUD</name>
<proteinExistence type="predicted"/>
<dbReference type="EMBL" id="BK015441">
    <property type="protein sequence ID" value="DAE06756.1"/>
    <property type="molecule type" value="Genomic_DNA"/>
</dbReference>
<accession>A0A8S5PKQ2</accession>